<accession>A0ABR3ZWI1</accession>
<evidence type="ECO:0000313" key="2">
    <source>
        <dbReference type="Proteomes" id="UP001590950"/>
    </source>
</evidence>
<evidence type="ECO:0000313" key="1">
    <source>
        <dbReference type="EMBL" id="KAL2037286.1"/>
    </source>
</evidence>
<gene>
    <name evidence="1" type="ORF">N7G274_009975</name>
</gene>
<reference evidence="1 2" key="1">
    <citation type="submission" date="2024-09" db="EMBL/GenBank/DDBJ databases">
        <title>Rethinking Asexuality: The Enigmatic Case of Functional Sexual Genes in Lepraria (Stereocaulaceae).</title>
        <authorList>
            <person name="Doellman M."/>
            <person name="Sun Y."/>
            <person name="Barcenas-Pena A."/>
            <person name="Lumbsch H.T."/>
            <person name="Grewe F."/>
        </authorList>
    </citation>
    <scope>NUCLEOTIDE SEQUENCE [LARGE SCALE GENOMIC DNA]</scope>
    <source>
        <strain evidence="1 2">Mercado 3170</strain>
    </source>
</reference>
<dbReference type="Proteomes" id="UP001590950">
    <property type="component" value="Unassembled WGS sequence"/>
</dbReference>
<keyword evidence="2" id="KW-1185">Reference proteome</keyword>
<dbReference type="EMBL" id="JBEFKJ010000042">
    <property type="protein sequence ID" value="KAL2037286.1"/>
    <property type="molecule type" value="Genomic_DNA"/>
</dbReference>
<name>A0ABR3ZWI1_9LECA</name>
<proteinExistence type="predicted"/>
<organism evidence="1 2">
    <name type="scientific">Stereocaulon virgatum</name>
    <dbReference type="NCBI Taxonomy" id="373712"/>
    <lineage>
        <taxon>Eukaryota</taxon>
        <taxon>Fungi</taxon>
        <taxon>Dikarya</taxon>
        <taxon>Ascomycota</taxon>
        <taxon>Pezizomycotina</taxon>
        <taxon>Lecanoromycetes</taxon>
        <taxon>OSLEUM clade</taxon>
        <taxon>Lecanoromycetidae</taxon>
        <taxon>Lecanorales</taxon>
        <taxon>Lecanorineae</taxon>
        <taxon>Stereocaulaceae</taxon>
        <taxon>Stereocaulon</taxon>
    </lineage>
</organism>
<protein>
    <submittedName>
        <fullName evidence="1">Uncharacterized protein</fullName>
    </submittedName>
</protein>
<comment type="caution">
    <text evidence="1">The sequence shown here is derived from an EMBL/GenBank/DDBJ whole genome shotgun (WGS) entry which is preliminary data.</text>
</comment>
<sequence length="115" mass="13208">MTPRAGTVQADLRRLDRLEESSSDSKSLWCVDSDPLVRQMSVVGERDMHQPGRSRRNAVNKSPSWERFIARLPRLLAWLWTLDKAAREVVEIVNASSGVPDEKRPNMSQFLQFSR</sequence>